<evidence type="ECO:0000256" key="5">
    <source>
        <dbReference type="ARBA" id="ARBA00023180"/>
    </source>
</evidence>
<dbReference type="InterPro" id="IPR017853">
    <property type="entry name" value="GH"/>
</dbReference>
<dbReference type="Pfam" id="PF21365">
    <property type="entry name" value="Glyco_hydro_31_3rd"/>
    <property type="match status" value="1"/>
</dbReference>
<dbReference type="GeneID" id="68109548"/>
<dbReference type="RefSeq" id="XP_044563223.1">
    <property type="nucleotide sequence ID" value="XM_044705513.1"/>
</dbReference>
<dbReference type="SUPFAM" id="SSF51011">
    <property type="entry name" value="Glycosyl hydrolase domain"/>
    <property type="match status" value="1"/>
</dbReference>
<keyword evidence="11" id="KW-1185">Reference proteome</keyword>
<evidence type="ECO:0008006" key="12">
    <source>
        <dbReference type="Google" id="ProtNLM"/>
    </source>
</evidence>
<dbReference type="InterPro" id="IPR013780">
    <property type="entry name" value="Glyco_hydro_b"/>
</dbReference>
<dbReference type="OMA" id="VHIHYEL"/>
<dbReference type="Gene3D" id="2.60.40.1180">
    <property type="entry name" value="Golgi alpha-mannosidase II"/>
    <property type="match status" value="1"/>
</dbReference>
<protein>
    <recommendedName>
        <fullName evidence="12">DUF5110 domain-containing protein</fullName>
    </recommendedName>
</protein>
<reference evidence="10 11" key="1">
    <citation type="journal article" date="2019" name="Sci. Rep.">
        <title>Nanopore sequencing improves the draft genome of the human pathogenic amoeba Naegleria fowleri.</title>
        <authorList>
            <person name="Liechti N."/>
            <person name="Schurch N."/>
            <person name="Bruggmann R."/>
            <person name="Wittwer M."/>
        </authorList>
    </citation>
    <scope>NUCLEOTIDE SEQUENCE [LARGE SCALE GENOMIC DNA]</scope>
    <source>
        <strain evidence="10 11">ATCC 30894</strain>
    </source>
</reference>
<gene>
    <name evidence="10" type="ORF">FDP41_002330</name>
</gene>
<dbReference type="GO" id="GO:0090599">
    <property type="term" value="F:alpha-glucosidase activity"/>
    <property type="evidence" value="ECO:0007669"/>
    <property type="project" value="TreeGrafter"/>
</dbReference>
<keyword evidence="4 7" id="KW-0378">Hydrolase</keyword>
<evidence type="ECO:0000259" key="9">
    <source>
        <dbReference type="Pfam" id="PF21365"/>
    </source>
</evidence>
<dbReference type="InterPro" id="IPR000322">
    <property type="entry name" value="Glyco_hydro_31_TIM"/>
</dbReference>
<dbReference type="Pfam" id="PF01055">
    <property type="entry name" value="Glyco_hydro_31_2nd"/>
    <property type="match status" value="1"/>
</dbReference>
<evidence type="ECO:0000313" key="11">
    <source>
        <dbReference type="Proteomes" id="UP000444721"/>
    </source>
</evidence>
<evidence type="ECO:0000256" key="4">
    <source>
        <dbReference type="ARBA" id="ARBA00022801"/>
    </source>
</evidence>
<dbReference type="CDD" id="cd06597">
    <property type="entry name" value="GH31_transferase_CtsY"/>
    <property type="match status" value="1"/>
</dbReference>
<evidence type="ECO:0000313" key="10">
    <source>
        <dbReference type="EMBL" id="KAF0978510.1"/>
    </source>
</evidence>
<name>A0A6A5BY59_NAEFO</name>
<comment type="caution">
    <text evidence="10">The sequence shown here is derived from an EMBL/GenBank/DDBJ whole genome shotgun (WGS) entry which is preliminary data.</text>
</comment>
<evidence type="ECO:0000256" key="1">
    <source>
        <dbReference type="ARBA" id="ARBA00004881"/>
    </source>
</evidence>
<dbReference type="InterPro" id="IPR048395">
    <property type="entry name" value="Glyco_hydro_31_C"/>
</dbReference>
<evidence type="ECO:0000256" key="3">
    <source>
        <dbReference type="ARBA" id="ARBA00022729"/>
    </source>
</evidence>
<keyword evidence="5" id="KW-0325">Glycoprotein</keyword>
<organism evidence="10 11">
    <name type="scientific">Naegleria fowleri</name>
    <name type="common">Brain eating amoeba</name>
    <dbReference type="NCBI Taxonomy" id="5763"/>
    <lineage>
        <taxon>Eukaryota</taxon>
        <taxon>Discoba</taxon>
        <taxon>Heterolobosea</taxon>
        <taxon>Tetramitia</taxon>
        <taxon>Eutetramitia</taxon>
        <taxon>Vahlkampfiidae</taxon>
        <taxon>Naegleria</taxon>
    </lineage>
</organism>
<dbReference type="GO" id="GO:0005975">
    <property type="term" value="P:carbohydrate metabolic process"/>
    <property type="evidence" value="ECO:0007669"/>
    <property type="project" value="InterPro"/>
</dbReference>
<dbReference type="VEuPathDB" id="AmoebaDB:NF0007840"/>
<dbReference type="VEuPathDB" id="AmoebaDB:NfTy_042470"/>
<dbReference type="PANTHER" id="PTHR22762">
    <property type="entry name" value="ALPHA-GLUCOSIDASE"/>
    <property type="match status" value="1"/>
</dbReference>
<feature type="domain" description="Glycoside hydrolase family 31 TIM barrel" evidence="8">
    <location>
        <begin position="49"/>
        <end position="357"/>
    </location>
</feature>
<dbReference type="Gene3D" id="3.20.20.80">
    <property type="entry name" value="Glycosidases"/>
    <property type="match status" value="1"/>
</dbReference>
<accession>A0A6A5BY59</accession>
<keyword evidence="6 7" id="KW-0326">Glycosidase</keyword>
<dbReference type="GO" id="GO:0006491">
    <property type="term" value="P:N-glycan processing"/>
    <property type="evidence" value="ECO:0007669"/>
    <property type="project" value="TreeGrafter"/>
</dbReference>
<comment type="pathway">
    <text evidence="1">Glycan metabolism.</text>
</comment>
<dbReference type="OrthoDB" id="10070917at2759"/>
<comment type="similarity">
    <text evidence="2 7">Belongs to the glycosyl hydrolase 31 family.</text>
</comment>
<proteinExistence type="inferred from homology"/>
<evidence type="ECO:0000256" key="7">
    <source>
        <dbReference type="RuleBase" id="RU361185"/>
    </source>
</evidence>
<dbReference type="AlphaFoldDB" id="A0A6A5BY59"/>
<evidence type="ECO:0000256" key="2">
    <source>
        <dbReference type="ARBA" id="ARBA00007806"/>
    </source>
</evidence>
<keyword evidence="3" id="KW-0732">Signal</keyword>
<dbReference type="SUPFAM" id="SSF51445">
    <property type="entry name" value="(Trans)glycosidases"/>
    <property type="match status" value="1"/>
</dbReference>
<dbReference type="VEuPathDB" id="AmoebaDB:FDP41_002330"/>
<dbReference type="EMBL" id="VFQX01000029">
    <property type="protein sequence ID" value="KAF0978510.1"/>
    <property type="molecule type" value="Genomic_DNA"/>
</dbReference>
<dbReference type="PANTHER" id="PTHR22762:SF54">
    <property type="entry name" value="BCDNA.GH04962"/>
    <property type="match status" value="1"/>
</dbReference>
<evidence type="ECO:0000259" key="8">
    <source>
        <dbReference type="Pfam" id="PF01055"/>
    </source>
</evidence>
<feature type="domain" description="Glycosyl hydrolase family 31 C-terminal" evidence="9">
    <location>
        <begin position="369"/>
        <end position="449"/>
    </location>
</feature>
<dbReference type="Proteomes" id="UP000444721">
    <property type="component" value="Unassembled WGS sequence"/>
</dbReference>
<sequence>MSVTVVQPIEAAERGWFQGASYVVPPIPLQQAPYAEWAHHHWVWIDHTRENQQVLLNLVNRYLALDIPVGAIDVDSEWSTGINNFVVDKTKFPNFYQFVKQLHSMNVKVICWATSVVDTDSPNYNDGKQKGFYLNDGATVKWWHGRGSFIDYSNPDAVNWWHKQLDNVLILNQTDPKEGIDGWKCDGTDPYVYEFIYIYGKKGHISEREYADMYYRDFFYYTKQVRGDGLIMARPVDSYFGKIFLDFAPRDVVFSGWVGDQDPTFQGMQDALLNMFHSAWNKYVGFGSDIGGYRGPQKRELALFIRWFQMGAFNSLMENGGDGPHEPWNYDDATINVTSIYRKFVHIHYELNPFLYSTGIAAYNNHQSIMNPLASWTLFTPDTWTYTLGKDILVTPMLSSSPYVVVTFPTGKWIDYFNHNVVFDASGAEVFNYSTFEQFPVFYRAGSIIPLNITTDYANTFGTSKTHGGYLTLAIHYPSENMEEEQTIYSHGIHVKYQRDDSSSGMTISITAPNSFRSDYKNMKIMLDIRGLRSSSKNGFKISQFSFYEQKYIDLPRFDSVQDFSKAHKDDVFGGFLQSPVSTFENIDKIHNQKSTIEHEPLLIKIHDVLRGVKLIIQ</sequence>
<evidence type="ECO:0000256" key="6">
    <source>
        <dbReference type="ARBA" id="ARBA00023295"/>
    </source>
</evidence>